<dbReference type="Proteomes" id="UP000002255">
    <property type="component" value="Chromosome"/>
</dbReference>
<keyword evidence="2" id="KW-1185">Reference proteome</keyword>
<reference evidence="1 2" key="2">
    <citation type="journal article" date="2010" name="Stand. Genomic Sci.">
        <title>Complete genome sequence of Xylanimonas cellulosilytica type strain (XIL07).</title>
        <authorList>
            <person name="Foster B."/>
            <person name="Pukall R."/>
            <person name="Abt B."/>
            <person name="Nolan M."/>
            <person name="Glavina Del Rio T."/>
            <person name="Chen F."/>
            <person name="Lucas S."/>
            <person name="Tice H."/>
            <person name="Pitluck S."/>
            <person name="Cheng J.-F."/>
            <person name="Chertkov O."/>
            <person name="Brettin T."/>
            <person name="Han C."/>
            <person name="Detter J.C."/>
            <person name="Bruce D."/>
            <person name="Goodwin L."/>
            <person name="Ivanova N."/>
            <person name="Mavromatis K."/>
            <person name="Pati A."/>
            <person name="Mikhailova N."/>
            <person name="Chen A."/>
            <person name="Palaniappan K."/>
            <person name="Land M."/>
            <person name="Hauser L."/>
            <person name="Chang Y.-J."/>
            <person name="Jeffries C.D."/>
            <person name="Chain P."/>
            <person name="Rohde M."/>
            <person name="Goeker M."/>
            <person name="Bristow J."/>
            <person name="Eisen J.A."/>
            <person name="Markowitz V."/>
            <person name="Hugenholtz P."/>
            <person name="Kyrpides N.C."/>
            <person name="Klenk H.-P."/>
            <person name="Lapidus A."/>
        </authorList>
    </citation>
    <scope>NUCLEOTIDE SEQUENCE [LARGE SCALE GENOMIC DNA]</scope>
    <source>
        <strain evidence="2">DSM 15894 / CECT 5975 / LMG 20990 / XIL07</strain>
    </source>
</reference>
<evidence type="ECO:0000313" key="2">
    <source>
        <dbReference type="Proteomes" id="UP000002255"/>
    </source>
</evidence>
<sequence length="339" mass="36033">MSLPDDASSLRARADHQAIDDAETISPHTAFAAIRPELWLALHRLGFAGGKVIVQGDGADALLNRPGADVPGTSSISATVGHPKQRHLVDPNETFRGGLDAYDAAVTVMPMADIELNTPAAIVQRTLIHAALTWATLRMVRPGGLAAVITNHMTLDGNTPRSREEIAVLGDLLGAVRLPSGALRPQMPGTDAVTDILLFSRRPQGQPSRSRDFIDTYAVPIQGRYIRLNTYFDTHPEHVLGLSGAIHRVAGGPILTVTGRPGRMASELHQTLGHIASTAQHDGLVQPPAETPPGMGVLAIHKESKVPHATAQLATRAVRAAAQNQRMRRGPGVNGLSMN</sequence>
<dbReference type="KEGG" id="xce:Xcel_0796"/>
<dbReference type="EMBL" id="CP001821">
    <property type="protein sequence ID" value="ACZ29834.1"/>
    <property type="molecule type" value="Genomic_DNA"/>
</dbReference>
<reference evidence="2" key="1">
    <citation type="submission" date="2009-11" db="EMBL/GenBank/DDBJ databases">
        <title>The complete chromosome of Xylanimonas cellulosilytica DSM 15894.</title>
        <authorList>
            <consortium name="US DOE Joint Genome Institute (JGI-PGF)"/>
            <person name="Lucas S."/>
            <person name="Copeland A."/>
            <person name="Lapidus A."/>
            <person name="Glavina del Rio T."/>
            <person name="Dalin E."/>
            <person name="Tice H."/>
            <person name="Bruce D."/>
            <person name="Goodwin L."/>
            <person name="Pitluck S."/>
            <person name="Kyrpides N."/>
            <person name="Mavromatis K."/>
            <person name="Ivanova N."/>
            <person name="Mikhailova N."/>
            <person name="Foster B."/>
            <person name="Clum A."/>
            <person name="Brettin T."/>
            <person name="Detter J.C."/>
            <person name="Han C."/>
            <person name="Larimer F."/>
            <person name="Land M."/>
            <person name="Hauser L."/>
            <person name="Markowitz V."/>
            <person name="Cheng J.F."/>
            <person name="Hugenholtz P."/>
            <person name="Woyke T."/>
            <person name="Wu D."/>
            <person name="Gehrich-Schroeter G."/>
            <person name="Schneider S."/>
            <person name="Pukall S.R."/>
            <person name="Klenk H.P."/>
            <person name="Eisen J.A."/>
        </authorList>
    </citation>
    <scope>NUCLEOTIDE SEQUENCE [LARGE SCALE GENOMIC DNA]</scope>
    <source>
        <strain evidence="2">DSM 15894 / CECT 5975 / LMG 20990 / XIL07</strain>
    </source>
</reference>
<dbReference type="OrthoDB" id="9814088at2"/>
<dbReference type="SUPFAM" id="SSF53335">
    <property type="entry name" value="S-adenosyl-L-methionine-dependent methyltransferases"/>
    <property type="match status" value="1"/>
</dbReference>
<dbReference type="AlphaFoldDB" id="D1BXM4"/>
<name>D1BXM4_XYLCX</name>
<evidence type="ECO:0000313" key="1">
    <source>
        <dbReference type="EMBL" id="ACZ29834.1"/>
    </source>
</evidence>
<dbReference type="RefSeq" id="WP_012877576.1">
    <property type="nucleotide sequence ID" value="NC_013530.1"/>
</dbReference>
<dbReference type="eggNOG" id="COG0827">
    <property type="taxonomic scope" value="Bacteria"/>
</dbReference>
<proteinExistence type="predicted"/>
<accession>D1BXM4</accession>
<gene>
    <name evidence="1" type="ordered locus">Xcel_0796</name>
</gene>
<protein>
    <submittedName>
        <fullName evidence="1">Uncharacterized protein</fullName>
    </submittedName>
</protein>
<organism evidence="1 2">
    <name type="scientific">Xylanimonas cellulosilytica (strain DSM 15894 / JCM 12276 / CECT 5975 / KCTC 9989 / LMG 20990 / NBRC 107835 / XIL07)</name>
    <dbReference type="NCBI Taxonomy" id="446471"/>
    <lineage>
        <taxon>Bacteria</taxon>
        <taxon>Bacillati</taxon>
        <taxon>Actinomycetota</taxon>
        <taxon>Actinomycetes</taxon>
        <taxon>Micrococcales</taxon>
        <taxon>Promicromonosporaceae</taxon>
        <taxon>Xylanimonas</taxon>
    </lineage>
</organism>
<dbReference type="STRING" id="446471.Xcel_0796"/>
<dbReference type="HOGENOM" id="CLU_818739_0_0_11"/>
<dbReference type="InterPro" id="IPR029063">
    <property type="entry name" value="SAM-dependent_MTases_sf"/>
</dbReference>